<dbReference type="AlphaFoldDB" id="A0AA86NXU4"/>
<evidence type="ECO:0000313" key="3">
    <source>
        <dbReference type="EMBL" id="CAI9927137.1"/>
    </source>
</evidence>
<accession>A0AA86NXU4</accession>
<keyword evidence="1" id="KW-0175">Coiled coil</keyword>
<feature type="coiled-coil region" evidence="1">
    <location>
        <begin position="77"/>
        <end position="121"/>
    </location>
</feature>
<evidence type="ECO:0000313" key="4">
    <source>
        <dbReference type="EMBL" id="CAL5972014.1"/>
    </source>
</evidence>
<dbReference type="EMBL" id="CAXDID020000003">
    <property type="protein sequence ID" value="CAL5972014.1"/>
    <property type="molecule type" value="Genomic_DNA"/>
</dbReference>
<sequence length="147" mass="16874">MSSLRVKISSQVSNLSKNDEIQSALEYISDSSLTRQEAIDYLSKLSENGFDSEQVQIINQIISLINKSIKENTRLINTELQQRLDYQRIKLEFVEQQNKLIDAKQSKMLQILSENEKVEQKKIVLSVVAAGLFGLSFIFAVRFVKEF</sequence>
<keyword evidence="2" id="KW-0472">Membrane</keyword>
<proteinExistence type="predicted"/>
<keyword evidence="5" id="KW-1185">Reference proteome</keyword>
<name>A0AA86NXU4_9EUKA</name>
<evidence type="ECO:0000313" key="5">
    <source>
        <dbReference type="Proteomes" id="UP001642409"/>
    </source>
</evidence>
<keyword evidence="2" id="KW-1133">Transmembrane helix</keyword>
<reference evidence="4 5" key="2">
    <citation type="submission" date="2024-07" db="EMBL/GenBank/DDBJ databases">
        <authorList>
            <person name="Akdeniz Z."/>
        </authorList>
    </citation>
    <scope>NUCLEOTIDE SEQUENCE [LARGE SCALE GENOMIC DNA]</scope>
</reference>
<gene>
    <name evidence="3" type="ORF">HINF_LOCUS14782</name>
    <name evidence="4" type="ORF">HINF_LOCUS1693</name>
</gene>
<feature type="transmembrane region" description="Helical" evidence="2">
    <location>
        <begin position="123"/>
        <end position="144"/>
    </location>
</feature>
<reference evidence="3" key="1">
    <citation type="submission" date="2023-06" db="EMBL/GenBank/DDBJ databases">
        <authorList>
            <person name="Kurt Z."/>
        </authorList>
    </citation>
    <scope>NUCLEOTIDE SEQUENCE</scope>
</reference>
<comment type="caution">
    <text evidence="3">The sequence shown here is derived from an EMBL/GenBank/DDBJ whole genome shotgun (WGS) entry which is preliminary data.</text>
</comment>
<keyword evidence="2" id="KW-0812">Transmembrane</keyword>
<organism evidence="3">
    <name type="scientific">Hexamita inflata</name>
    <dbReference type="NCBI Taxonomy" id="28002"/>
    <lineage>
        <taxon>Eukaryota</taxon>
        <taxon>Metamonada</taxon>
        <taxon>Diplomonadida</taxon>
        <taxon>Hexamitidae</taxon>
        <taxon>Hexamitinae</taxon>
        <taxon>Hexamita</taxon>
    </lineage>
</organism>
<evidence type="ECO:0000256" key="1">
    <source>
        <dbReference type="SAM" id="Coils"/>
    </source>
</evidence>
<dbReference type="Proteomes" id="UP001642409">
    <property type="component" value="Unassembled WGS sequence"/>
</dbReference>
<dbReference type="EMBL" id="CATOUU010000380">
    <property type="protein sequence ID" value="CAI9927137.1"/>
    <property type="molecule type" value="Genomic_DNA"/>
</dbReference>
<protein>
    <submittedName>
        <fullName evidence="4">Hypothetical_protein</fullName>
    </submittedName>
</protein>
<evidence type="ECO:0000256" key="2">
    <source>
        <dbReference type="SAM" id="Phobius"/>
    </source>
</evidence>